<dbReference type="GO" id="GO:0000287">
    <property type="term" value="F:magnesium ion binding"/>
    <property type="evidence" value="ECO:0007669"/>
    <property type="project" value="TreeGrafter"/>
</dbReference>
<comment type="cofactor">
    <cofactor evidence="1">
        <name>Mg(2+)</name>
        <dbReference type="ChEBI" id="CHEBI:18420"/>
    </cofactor>
</comment>
<dbReference type="GO" id="GO:0006107">
    <property type="term" value="P:oxaloacetate metabolic process"/>
    <property type="evidence" value="ECO:0007669"/>
    <property type="project" value="TreeGrafter"/>
</dbReference>
<evidence type="ECO:0000313" key="7">
    <source>
        <dbReference type="EMBL" id="XBH21328.1"/>
    </source>
</evidence>
<evidence type="ECO:0000256" key="1">
    <source>
        <dbReference type="ARBA" id="ARBA00001946"/>
    </source>
</evidence>
<evidence type="ECO:0000256" key="2">
    <source>
        <dbReference type="ARBA" id="ARBA00022723"/>
    </source>
</evidence>
<dbReference type="InterPro" id="IPR005000">
    <property type="entry name" value="Aldolase/citrate-lyase_domain"/>
</dbReference>
<dbReference type="AlphaFoldDB" id="A0AAU7DWJ4"/>
<organism evidence="7">
    <name type="scientific">Jonesiaceae bacterium BS-20</name>
    <dbReference type="NCBI Taxonomy" id="3120821"/>
    <lineage>
        <taxon>Bacteria</taxon>
        <taxon>Bacillati</taxon>
        <taxon>Actinomycetota</taxon>
        <taxon>Actinomycetes</taxon>
        <taxon>Micrococcales</taxon>
        <taxon>Jonesiaceae</taxon>
    </lineage>
</organism>
<reference evidence="7" key="1">
    <citation type="submission" date="2024-02" db="EMBL/GenBank/DDBJ databases">
        <title>Tomenella chthoni gen. nov. sp. nov., a member of the family Jonesiaceae isolated from bat guano.</title>
        <authorList>
            <person name="Miller S.L."/>
            <person name="King J."/>
            <person name="Sankaranarayanan K."/>
            <person name="Lawson P.A."/>
        </authorList>
    </citation>
    <scope>NUCLEOTIDE SEQUENCE</scope>
    <source>
        <strain evidence="7">BS-20</strain>
    </source>
</reference>
<feature type="domain" description="HpcH/HpaI aldolase/citrate lyase" evidence="6">
    <location>
        <begin position="11"/>
        <end position="228"/>
    </location>
</feature>
<keyword evidence="7" id="KW-0456">Lyase</keyword>
<evidence type="ECO:0000256" key="3">
    <source>
        <dbReference type="ARBA" id="ARBA00022842"/>
    </source>
</evidence>
<keyword evidence="3 5" id="KW-0460">Magnesium</keyword>
<protein>
    <submittedName>
        <fullName evidence="7">CoA ester lyase</fullName>
    </submittedName>
</protein>
<evidence type="ECO:0000256" key="5">
    <source>
        <dbReference type="PIRSR" id="PIRSR015582-2"/>
    </source>
</evidence>
<name>A0AAU7DWJ4_9MICO</name>
<dbReference type="PIRSF" id="PIRSF015582">
    <property type="entry name" value="Cit_lyase_B"/>
    <property type="match status" value="1"/>
</dbReference>
<gene>
    <name evidence="7" type="ORF">V5R04_14120</name>
</gene>
<accession>A0AAU7DWJ4</accession>
<dbReference type="InterPro" id="IPR040442">
    <property type="entry name" value="Pyrv_kinase-like_dom_sf"/>
</dbReference>
<proteinExistence type="predicted"/>
<dbReference type="PANTHER" id="PTHR32308:SF10">
    <property type="entry name" value="CITRATE LYASE SUBUNIT BETA"/>
    <property type="match status" value="1"/>
</dbReference>
<feature type="binding site" evidence="4">
    <location>
        <position position="82"/>
    </location>
    <ligand>
        <name>substrate</name>
    </ligand>
</feature>
<dbReference type="InterPro" id="IPR011206">
    <property type="entry name" value="Citrate_lyase_beta/mcl1/mcl2"/>
</dbReference>
<dbReference type="GO" id="GO:0016829">
    <property type="term" value="F:lyase activity"/>
    <property type="evidence" value="ECO:0007669"/>
    <property type="project" value="UniProtKB-KW"/>
</dbReference>
<dbReference type="Gene3D" id="3.20.20.60">
    <property type="entry name" value="Phosphoenolpyruvate-binding domains"/>
    <property type="match status" value="1"/>
</dbReference>
<sequence>MTSKGQPAITLLYAPADRPERFIKALESGADAVIFDLEDAVAPSAKEQARDNLVELFSPAEPTAPQARAIQAALNNVQLQVRINAVDSTWFEKDLELVQSLPLGVGVRVPKAEFTTTVALCAQKLPGRDLFLLLESALGIENAFALASASPQVKGISLGEADLRSQLGITGDRGLEYARSRAVYAAAAAGLNPPAMAVYASVKDMDGLARSCQEGKALGMFGRTAIHPRQLETIRAVFMPSAAEIAQAQEIVDRMATATQSGSGTVVLADGTFLDVAMVARAQRILRVAHT</sequence>
<dbReference type="EMBL" id="CP146203">
    <property type="protein sequence ID" value="XBH21328.1"/>
    <property type="molecule type" value="Genomic_DNA"/>
</dbReference>
<feature type="binding site" evidence="5">
    <location>
        <position position="162"/>
    </location>
    <ligand>
        <name>Mg(2+)</name>
        <dbReference type="ChEBI" id="CHEBI:18420"/>
    </ligand>
</feature>
<keyword evidence="2 5" id="KW-0479">Metal-binding</keyword>
<dbReference type="InterPro" id="IPR015813">
    <property type="entry name" value="Pyrv/PenolPyrv_kinase-like_dom"/>
</dbReference>
<evidence type="ECO:0000256" key="4">
    <source>
        <dbReference type="PIRSR" id="PIRSR015582-1"/>
    </source>
</evidence>
<evidence type="ECO:0000259" key="6">
    <source>
        <dbReference type="Pfam" id="PF03328"/>
    </source>
</evidence>
<feature type="binding site" evidence="4">
    <location>
        <position position="135"/>
    </location>
    <ligand>
        <name>substrate</name>
    </ligand>
</feature>
<feature type="binding site" evidence="5">
    <location>
        <position position="135"/>
    </location>
    <ligand>
        <name>Mg(2+)</name>
        <dbReference type="ChEBI" id="CHEBI:18420"/>
    </ligand>
</feature>
<dbReference type="Pfam" id="PF03328">
    <property type="entry name" value="HpcH_HpaI"/>
    <property type="match status" value="1"/>
</dbReference>
<dbReference type="SUPFAM" id="SSF51621">
    <property type="entry name" value="Phosphoenolpyruvate/pyruvate domain"/>
    <property type="match status" value="1"/>
</dbReference>
<dbReference type="PANTHER" id="PTHR32308">
    <property type="entry name" value="LYASE BETA SUBUNIT, PUTATIVE (AFU_ORTHOLOGUE AFUA_4G13030)-RELATED"/>
    <property type="match status" value="1"/>
</dbReference>